<dbReference type="SUPFAM" id="SSF52172">
    <property type="entry name" value="CheY-like"/>
    <property type="match status" value="2"/>
</dbReference>
<keyword evidence="19" id="KW-1185">Reference proteome</keyword>
<feature type="domain" description="Response regulatory" evidence="17">
    <location>
        <begin position="587"/>
        <end position="707"/>
    </location>
</feature>
<keyword evidence="9" id="KW-0067">ATP-binding</keyword>
<dbReference type="PROSITE" id="PS50109">
    <property type="entry name" value="HIS_KIN"/>
    <property type="match status" value="1"/>
</dbReference>
<comment type="caution">
    <text evidence="18">The sequence shown here is derived from an EMBL/GenBank/DDBJ whole genome shotgun (WGS) entry which is preliminary data.</text>
</comment>
<protein>
    <recommendedName>
        <fullName evidence="13">Circadian input-output histidine kinase CikA</fullName>
        <ecNumber evidence="4">2.7.13.3</ecNumber>
    </recommendedName>
    <alternativeName>
        <fullName evidence="12">Sensory/regulatory protein RpfC</fullName>
    </alternativeName>
</protein>
<evidence type="ECO:0000256" key="8">
    <source>
        <dbReference type="ARBA" id="ARBA00022777"/>
    </source>
</evidence>
<dbReference type="CDD" id="cd17546">
    <property type="entry name" value="REC_hyHK_CKI1_RcsC-like"/>
    <property type="match status" value="1"/>
</dbReference>
<dbReference type="GO" id="GO:0005524">
    <property type="term" value="F:ATP binding"/>
    <property type="evidence" value="ECO:0007669"/>
    <property type="project" value="UniProtKB-KW"/>
</dbReference>
<dbReference type="SUPFAM" id="SSF47384">
    <property type="entry name" value="Homodimeric domain of signal transducing histidine kinase"/>
    <property type="match status" value="1"/>
</dbReference>
<dbReference type="PANTHER" id="PTHR45339">
    <property type="entry name" value="HYBRID SIGNAL TRANSDUCTION HISTIDINE KINASE J"/>
    <property type="match status" value="1"/>
</dbReference>
<comment type="catalytic activity">
    <reaction evidence="1">
        <text>ATP + protein L-histidine = ADP + protein N-phospho-L-histidine.</text>
        <dbReference type="EC" id="2.7.13.3"/>
    </reaction>
</comment>
<dbReference type="Proteomes" id="UP000473325">
    <property type="component" value="Unassembled WGS sequence"/>
</dbReference>
<dbReference type="SMART" id="SM00388">
    <property type="entry name" value="HisKA"/>
    <property type="match status" value="1"/>
</dbReference>
<feature type="transmembrane region" description="Helical" evidence="15">
    <location>
        <begin position="64"/>
        <end position="84"/>
    </location>
</feature>
<feature type="transmembrane region" description="Helical" evidence="15">
    <location>
        <begin position="165"/>
        <end position="182"/>
    </location>
</feature>
<dbReference type="FunFam" id="1.10.287.130:FF:000002">
    <property type="entry name" value="Two-component osmosensing histidine kinase"/>
    <property type="match status" value="1"/>
</dbReference>
<evidence type="ECO:0000256" key="10">
    <source>
        <dbReference type="ARBA" id="ARBA00023012"/>
    </source>
</evidence>
<dbReference type="GO" id="GO:0005886">
    <property type="term" value="C:plasma membrane"/>
    <property type="evidence" value="ECO:0007669"/>
    <property type="project" value="UniProtKB-SubCell"/>
</dbReference>
<comment type="similarity">
    <text evidence="3">In the N-terminal section; belongs to the phytochrome family.</text>
</comment>
<evidence type="ECO:0000256" key="11">
    <source>
        <dbReference type="ARBA" id="ARBA00064003"/>
    </source>
</evidence>
<dbReference type="SMART" id="SM00448">
    <property type="entry name" value="REC"/>
    <property type="match status" value="2"/>
</dbReference>
<dbReference type="AlphaFoldDB" id="A0A6L7F065"/>
<keyword evidence="15" id="KW-0812">Transmembrane</keyword>
<dbReference type="CDD" id="cd16922">
    <property type="entry name" value="HATPase_EvgS-ArcB-TorS-like"/>
    <property type="match status" value="1"/>
</dbReference>
<feature type="domain" description="Histidine kinase" evidence="16">
    <location>
        <begin position="338"/>
        <end position="569"/>
    </location>
</feature>
<evidence type="ECO:0000256" key="13">
    <source>
        <dbReference type="ARBA" id="ARBA00074306"/>
    </source>
</evidence>
<evidence type="ECO:0000256" key="3">
    <source>
        <dbReference type="ARBA" id="ARBA00006402"/>
    </source>
</evidence>
<keyword evidence="8" id="KW-0418">Kinase</keyword>
<dbReference type="InterPro" id="IPR036097">
    <property type="entry name" value="HisK_dim/P_sf"/>
</dbReference>
<evidence type="ECO:0000313" key="19">
    <source>
        <dbReference type="Proteomes" id="UP000473325"/>
    </source>
</evidence>
<reference evidence="18 19" key="1">
    <citation type="submission" date="2019-12" db="EMBL/GenBank/DDBJ databases">
        <authorList>
            <person name="Kun Z."/>
        </authorList>
    </citation>
    <scope>NUCLEOTIDE SEQUENCE [LARGE SCALE GENOMIC DNA]</scope>
    <source>
        <strain evidence="18 19">YIM 123512</strain>
    </source>
</reference>
<feature type="transmembrane region" description="Helical" evidence="15">
    <location>
        <begin position="127"/>
        <end position="145"/>
    </location>
</feature>
<evidence type="ECO:0000256" key="12">
    <source>
        <dbReference type="ARBA" id="ARBA00068150"/>
    </source>
</evidence>
<organism evidence="18 19">
    <name type="scientific">Nocardioides flavescens</name>
    <dbReference type="NCBI Taxonomy" id="2691959"/>
    <lineage>
        <taxon>Bacteria</taxon>
        <taxon>Bacillati</taxon>
        <taxon>Actinomycetota</taxon>
        <taxon>Actinomycetes</taxon>
        <taxon>Propionibacteriales</taxon>
        <taxon>Nocardioidaceae</taxon>
        <taxon>Nocardioides</taxon>
    </lineage>
</organism>
<keyword evidence="15" id="KW-0472">Membrane</keyword>
<evidence type="ECO:0000259" key="16">
    <source>
        <dbReference type="PROSITE" id="PS50109"/>
    </source>
</evidence>
<dbReference type="GO" id="GO:0000155">
    <property type="term" value="F:phosphorelay sensor kinase activity"/>
    <property type="evidence" value="ECO:0007669"/>
    <property type="project" value="InterPro"/>
</dbReference>
<evidence type="ECO:0000256" key="4">
    <source>
        <dbReference type="ARBA" id="ARBA00012438"/>
    </source>
</evidence>
<dbReference type="InterPro" id="IPR003594">
    <property type="entry name" value="HATPase_dom"/>
</dbReference>
<dbReference type="EC" id="2.7.13.3" evidence="4"/>
<dbReference type="InterPro" id="IPR036890">
    <property type="entry name" value="HATPase_C_sf"/>
</dbReference>
<gene>
    <name evidence="18" type="ORF">GRQ65_09180</name>
</gene>
<dbReference type="CDD" id="cd00082">
    <property type="entry name" value="HisKA"/>
    <property type="match status" value="1"/>
</dbReference>
<dbReference type="PROSITE" id="PS50110">
    <property type="entry name" value="RESPONSE_REGULATORY"/>
    <property type="match status" value="2"/>
</dbReference>
<evidence type="ECO:0000256" key="1">
    <source>
        <dbReference type="ARBA" id="ARBA00000085"/>
    </source>
</evidence>
<dbReference type="Pfam" id="PF02518">
    <property type="entry name" value="HATPase_c"/>
    <property type="match status" value="1"/>
</dbReference>
<dbReference type="Pfam" id="PF00512">
    <property type="entry name" value="HisKA"/>
    <property type="match status" value="1"/>
</dbReference>
<keyword evidence="7" id="KW-0547">Nucleotide-binding</keyword>
<accession>A0A6L7F065</accession>
<name>A0A6L7F065_9ACTN</name>
<feature type="modified residue" description="4-aspartylphosphate" evidence="14">
    <location>
        <position position="641"/>
    </location>
</feature>
<feature type="modified residue" description="4-aspartylphosphate" evidence="14">
    <location>
        <position position="782"/>
    </location>
</feature>
<sequence>MTRLTRPGRVLAVLTAILVVVHVCTDPNGALGITTYVTAISLGGAVATGAALQRPRGERLVPGLVATGLTANAVAELLWSVIRASGESPTMSVADVGFTVCYASLAAALLAALFRRGARSRGQNVDALLDAITVVLICMIVLWSAAVREIAFDASLRPSERVLLAVYPMLDALLFALALRILQSRARGQLGPGFVVGMLLWLAADMLYLFSSDGAVTVRLEDVGWMLGALLMASTLWRTPAQEAAETPAALTSWRLLGRLAYAGVPLLVPPALIAAAIATDRQVRPVDALVGTLLVVAMTALRLARLLLAEQRTLQELSTARDEALAASRAKSAFLATMSHEIRTPMNGVIGLNDLLLTTTALDERQRQYAEGVRDAGHALLGVINEILDFSKIESGHLELESIDFDVVEVVESVAGLLAEPAQGKELELLAHVAPDVPSALRGDPSRIRQVLLNLTGNAIKFTATGEVVLRARLDPVPEPSALDGPVLPSQWVRFEVSDTGIGLAEEGRAHLFEAFSQADTSTTRVYGGTGLGLAICRQLVEAMGGEIGVDSVLGEGSTFWFRLPLHPAEAPASTPHPLSGLAGLRALVVDDNATNRAILHDQLGTWSVPVDEVPDAAAALAALADAAATGRPYDLVLLDLCMPVTDGLELARLIAADPTYARVGVVLMTSGPSVSDGEARAASIDVALTKPVGRTRLHTALQQAVAARTPHVVETGPEAAAALAPVTSRGRVLVVEDGEVNQLVAVGVLTHLGYDADVVEDGFSAVEAVRTTTYDAVLMDVQMPGMDGYDATAAIRELEAGGRRTPVIAMTAGASEGERERCLDAGMDDYLTKPFDRARLAELLEAWAPVR</sequence>
<feature type="transmembrane region" description="Helical" evidence="15">
    <location>
        <begin position="96"/>
        <end position="115"/>
    </location>
</feature>
<evidence type="ECO:0000256" key="14">
    <source>
        <dbReference type="PROSITE-ProRule" id="PRU00169"/>
    </source>
</evidence>
<dbReference type="PANTHER" id="PTHR45339:SF5">
    <property type="entry name" value="HISTIDINE KINASE"/>
    <property type="match status" value="1"/>
</dbReference>
<evidence type="ECO:0000256" key="5">
    <source>
        <dbReference type="ARBA" id="ARBA00022553"/>
    </source>
</evidence>
<evidence type="ECO:0000313" key="18">
    <source>
        <dbReference type="EMBL" id="MXG89721.1"/>
    </source>
</evidence>
<feature type="transmembrane region" description="Helical" evidence="15">
    <location>
        <begin position="290"/>
        <end position="309"/>
    </location>
</feature>
<keyword evidence="10" id="KW-0902">Two-component regulatory system</keyword>
<dbReference type="InterPro" id="IPR001789">
    <property type="entry name" value="Sig_transdc_resp-reg_receiver"/>
</dbReference>
<dbReference type="Pfam" id="PF00072">
    <property type="entry name" value="Response_reg"/>
    <property type="match status" value="2"/>
</dbReference>
<dbReference type="Gene3D" id="3.30.565.10">
    <property type="entry name" value="Histidine kinase-like ATPase, C-terminal domain"/>
    <property type="match status" value="1"/>
</dbReference>
<feature type="transmembrane region" description="Helical" evidence="15">
    <location>
        <begin position="260"/>
        <end position="278"/>
    </location>
</feature>
<dbReference type="Gene3D" id="1.10.287.130">
    <property type="match status" value="1"/>
</dbReference>
<dbReference type="InterPro" id="IPR003661">
    <property type="entry name" value="HisK_dim/P_dom"/>
</dbReference>
<feature type="transmembrane region" description="Helical" evidence="15">
    <location>
        <begin position="35"/>
        <end position="52"/>
    </location>
</feature>
<keyword evidence="6" id="KW-0808">Transferase</keyword>
<evidence type="ECO:0000256" key="9">
    <source>
        <dbReference type="ARBA" id="ARBA00022840"/>
    </source>
</evidence>
<comment type="subcellular location">
    <subcellularLocation>
        <location evidence="2">Cell membrane</location>
    </subcellularLocation>
</comment>
<dbReference type="RefSeq" id="WP_160877481.1">
    <property type="nucleotide sequence ID" value="NZ_WUEK01000005.1"/>
</dbReference>
<dbReference type="FunFam" id="3.30.565.10:FF:000010">
    <property type="entry name" value="Sensor histidine kinase RcsC"/>
    <property type="match status" value="1"/>
</dbReference>
<dbReference type="InterPro" id="IPR004358">
    <property type="entry name" value="Sig_transdc_His_kin-like_C"/>
</dbReference>
<dbReference type="SMART" id="SM00387">
    <property type="entry name" value="HATPase_c"/>
    <property type="match status" value="1"/>
</dbReference>
<dbReference type="InterPro" id="IPR011006">
    <property type="entry name" value="CheY-like_superfamily"/>
</dbReference>
<dbReference type="CDD" id="cd00156">
    <property type="entry name" value="REC"/>
    <property type="match status" value="1"/>
</dbReference>
<evidence type="ECO:0000256" key="6">
    <source>
        <dbReference type="ARBA" id="ARBA00022679"/>
    </source>
</evidence>
<evidence type="ECO:0000256" key="2">
    <source>
        <dbReference type="ARBA" id="ARBA00004236"/>
    </source>
</evidence>
<evidence type="ECO:0000256" key="7">
    <source>
        <dbReference type="ARBA" id="ARBA00022741"/>
    </source>
</evidence>
<keyword evidence="15" id="KW-1133">Transmembrane helix</keyword>
<evidence type="ECO:0000256" key="15">
    <source>
        <dbReference type="SAM" id="Phobius"/>
    </source>
</evidence>
<keyword evidence="5 14" id="KW-0597">Phosphoprotein</keyword>
<dbReference type="PRINTS" id="PR00344">
    <property type="entry name" value="BCTRLSENSOR"/>
</dbReference>
<feature type="domain" description="Response regulatory" evidence="17">
    <location>
        <begin position="733"/>
        <end position="850"/>
    </location>
</feature>
<dbReference type="EMBL" id="WUEK01000005">
    <property type="protein sequence ID" value="MXG89721.1"/>
    <property type="molecule type" value="Genomic_DNA"/>
</dbReference>
<comment type="subunit">
    <text evidence="11">At low DSF concentrations, interacts with RpfF.</text>
</comment>
<dbReference type="InterPro" id="IPR005467">
    <property type="entry name" value="His_kinase_dom"/>
</dbReference>
<evidence type="ECO:0000259" key="17">
    <source>
        <dbReference type="PROSITE" id="PS50110"/>
    </source>
</evidence>
<dbReference type="Gene3D" id="3.40.50.2300">
    <property type="match status" value="2"/>
</dbReference>
<proteinExistence type="inferred from homology"/>
<dbReference type="SUPFAM" id="SSF55874">
    <property type="entry name" value="ATPase domain of HSP90 chaperone/DNA topoisomerase II/histidine kinase"/>
    <property type="match status" value="1"/>
</dbReference>
<feature type="transmembrane region" description="Helical" evidence="15">
    <location>
        <begin position="194"/>
        <end position="211"/>
    </location>
</feature>